<feature type="region of interest" description="Disordered" evidence="1">
    <location>
        <begin position="1"/>
        <end position="28"/>
    </location>
</feature>
<accession>C4FFQ2</accession>
<dbReference type="SUPFAM" id="SSF53098">
    <property type="entry name" value="Ribonuclease H-like"/>
    <property type="match status" value="1"/>
</dbReference>
<dbReference type="InterPro" id="IPR001584">
    <property type="entry name" value="Integrase_cat-core"/>
</dbReference>
<proteinExistence type="predicted"/>
<evidence type="ECO:0000256" key="1">
    <source>
        <dbReference type="SAM" id="MobiDB-lite"/>
    </source>
</evidence>
<dbReference type="InterPro" id="IPR050900">
    <property type="entry name" value="Transposase_IS3/IS150/IS904"/>
</dbReference>
<evidence type="ECO:0000313" key="4">
    <source>
        <dbReference type="Proteomes" id="UP000006408"/>
    </source>
</evidence>
<dbReference type="PATRIC" id="fig|518635.7.peg.1066"/>
<dbReference type="Proteomes" id="UP000006408">
    <property type="component" value="Unassembled WGS sequence"/>
</dbReference>
<organism evidence="3 4">
    <name type="scientific">Bifidobacterium angulatum DSM 20098 = JCM 7096</name>
    <dbReference type="NCBI Taxonomy" id="518635"/>
    <lineage>
        <taxon>Bacteria</taxon>
        <taxon>Bacillati</taxon>
        <taxon>Actinomycetota</taxon>
        <taxon>Actinomycetes</taxon>
        <taxon>Bifidobacteriales</taxon>
        <taxon>Bifidobacteriaceae</taxon>
        <taxon>Bifidobacterium</taxon>
    </lineage>
</organism>
<feature type="domain" description="Integrase catalytic" evidence="2">
    <location>
        <begin position="36"/>
        <end position="196"/>
    </location>
</feature>
<dbReference type="GeneID" id="42865958"/>
<gene>
    <name evidence="3" type="ORF">BIFANG_03166</name>
</gene>
<dbReference type="PROSITE" id="PS50994">
    <property type="entry name" value="INTEGRASE"/>
    <property type="match status" value="1"/>
</dbReference>
<dbReference type="GO" id="GO:0015074">
    <property type="term" value="P:DNA integration"/>
    <property type="evidence" value="ECO:0007669"/>
    <property type="project" value="InterPro"/>
</dbReference>
<dbReference type="PANTHER" id="PTHR46889:SF4">
    <property type="entry name" value="TRANSPOSASE INSO FOR INSERTION SEQUENCE ELEMENT IS911B-RELATED"/>
    <property type="match status" value="1"/>
</dbReference>
<sequence>MKGNGMAGSYSKAAYRPRPARPNDDPAPNILAREFNGYAPRTHLASDPAYVRVGASWSYVCLPGGLANRQIAGHSVEVGHDTDLVLAAFAAPRFPLTDIQVLRTDRGGGFAGERMERMLAEFGITRSLSRPGSPYDNAVVESTDRLIRKELMYDNVCTSVERLRSDLNRYVWWYDHQRLHSTLDYMSPVEFTQQGKTLQEQSNTPLPIHALVVPSNLHMMKNLGNTLLCRPLCRRLYSGRQR</sequence>
<dbReference type="AlphaFoldDB" id="C4FFQ2"/>
<dbReference type="Gene3D" id="3.30.420.10">
    <property type="entry name" value="Ribonuclease H-like superfamily/Ribonuclease H"/>
    <property type="match status" value="1"/>
</dbReference>
<dbReference type="Pfam" id="PF13683">
    <property type="entry name" value="rve_3"/>
    <property type="match status" value="1"/>
</dbReference>
<evidence type="ECO:0000259" key="2">
    <source>
        <dbReference type="PROSITE" id="PS50994"/>
    </source>
</evidence>
<dbReference type="EMBL" id="ABYS02000008">
    <property type="protein sequence ID" value="EEP20894.1"/>
    <property type="molecule type" value="Genomic_DNA"/>
</dbReference>
<dbReference type="GO" id="GO:0003676">
    <property type="term" value="F:nucleic acid binding"/>
    <property type="evidence" value="ECO:0007669"/>
    <property type="project" value="InterPro"/>
</dbReference>
<name>C4FFQ2_9BIFI</name>
<dbReference type="eggNOG" id="COG2801">
    <property type="taxonomic scope" value="Bacteria"/>
</dbReference>
<dbReference type="PANTHER" id="PTHR46889">
    <property type="entry name" value="TRANSPOSASE INSF FOR INSERTION SEQUENCE IS3B-RELATED"/>
    <property type="match status" value="1"/>
</dbReference>
<keyword evidence="4" id="KW-1185">Reference proteome</keyword>
<evidence type="ECO:0000313" key="3">
    <source>
        <dbReference type="EMBL" id="EEP20894.1"/>
    </source>
</evidence>
<dbReference type="RefSeq" id="WP_003826792.1">
    <property type="nucleotide sequence ID" value="NZ_AP012322.1"/>
</dbReference>
<dbReference type="InterPro" id="IPR012337">
    <property type="entry name" value="RNaseH-like_sf"/>
</dbReference>
<dbReference type="InterPro" id="IPR036397">
    <property type="entry name" value="RNaseH_sf"/>
</dbReference>
<protein>
    <submittedName>
        <fullName evidence="3">Integrase core domain protein</fullName>
    </submittedName>
</protein>
<comment type="caution">
    <text evidence="3">The sequence shown here is derived from an EMBL/GenBank/DDBJ whole genome shotgun (WGS) entry which is preliminary data.</text>
</comment>
<dbReference type="HOGENOM" id="CLU_027402_4_1_11"/>
<reference evidence="3" key="1">
    <citation type="submission" date="2009-04" db="EMBL/GenBank/DDBJ databases">
        <authorList>
            <person name="Weinstock G."/>
            <person name="Sodergren E."/>
            <person name="Clifton S."/>
            <person name="Fulton L."/>
            <person name="Fulton B."/>
            <person name="Courtney L."/>
            <person name="Fronick C."/>
            <person name="Harrison M."/>
            <person name="Strong C."/>
            <person name="Farmer C."/>
            <person name="Delahaunty K."/>
            <person name="Markovic C."/>
            <person name="Hall O."/>
            <person name="Minx P."/>
            <person name="Tomlinson C."/>
            <person name="Mitreva M."/>
            <person name="Nelson J."/>
            <person name="Hou S."/>
            <person name="Wollam A."/>
            <person name="Pepin K.H."/>
            <person name="Johnson M."/>
            <person name="Bhonagiri V."/>
            <person name="Nash W.E."/>
            <person name="Warren W."/>
            <person name="Chinwalla A."/>
            <person name="Mardis E.R."/>
            <person name="Wilson R.K."/>
        </authorList>
    </citation>
    <scope>NUCLEOTIDE SEQUENCE [LARGE SCALE GENOMIC DNA]</scope>
    <source>
        <strain evidence="3">DSM 20098</strain>
    </source>
</reference>